<dbReference type="STRING" id="1908205.BKG60_04825"/>
<accession>A0A1S1JV10</accession>
<dbReference type="EMBL" id="MLHV01000029">
    <property type="protein sequence ID" value="OHT92425.1"/>
    <property type="molecule type" value="Genomic_DNA"/>
</dbReference>
<evidence type="ECO:0000313" key="2">
    <source>
        <dbReference type="Proteomes" id="UP000179636"/>
    </source>
</evidence>
<dbReference type="OrthoDB" id="4763087at2"/>
<keyword evidence="2" id="KW-1185">Reference proteome</keyword>
<name>A0A1S1JV10_9MYCO</name>
<reference evidence="1 2" key="1">
    <citation type="submission" date="2016-10" db="EMBL/GenBank/DDBJ databases">
        <title>Evaluation of Human, Animal and Environmental Mycobacterium chelonae Isolates by Core Genome Phylogenomic Analysis, Targeted Gene Comparison, and Anti-microbial Susceptibility Patterns: A Tale of Mistaken Identities.</title>
        <authorList>
            <person name="Fogelson S.B."/>
            <person name="Camus A.C."/>
            <person name="Lorenz W."/>
            <person name="Vasireddy R."/>
            <person name="Vasireddy S."/>
            <person name="Smith T."/>
            <person name="Brown-Elliott B.A."/>
            <person name="Wallace R.J.Jr."/>
            <person name="Hasan N.A."/>
            <person name="Reischl U."/>
            <person name="Sanchez S."/>
        </authorList>
    </citation>
    <scope>NUCLEOTIDE SEQUENCE [LARGE SCALE GENOMIC DNA]</scope>
    <source>
        <strain evidence="1 2">24999</strain>
    </source>
</reference>
<gene>
    <name evidence="1" type="ORF">BKG61_24025</name>
</gene>
<evidence type="ECO:0000313" key="1">
    <source>
        <dbReference type="EMBL" id="OHT92425.1"/>
    </source>
</evidence>
<comment type="caution">
    <text evidence="1">The sequence shown here is derived from an EMBL/GenBank/DDBJ whole genome shotgun (WGS) entry which is preliminary data.</text>
</comment>
<organism evidence="1 2">
    <name type="scientific">Mycobacterium syngnathidarum</name>
    <dbReference type="NCBI Taxonomy" id="1908205"/>
    <lineage>
        <taxon>Bacteria</taxon>
        <taxon>Bacillati</taxon>
        <taxon>Actinomycetota</taxon>
        <taxon>Actinomycetes</taxon>
        <taxon>Mycobacteriales</taxon>
        <taxon>Mycobacteriaceae</taxon>
        <taxon>Mycobacterium</taxon>
    </lineage>
</organism>
<dbReference type="Proteomes" id="UP000179636">
    <property type="component" value="Unassembled WGS sequence"/>
</dbReference>
<sequence>MSHTEQVKPLDLREGDLIDLTPLLNDPSSHPWTWQPFGADDRGRAEAIESARDVAQYELAVVESVEHVDGDKVVVYNDQINVTVAADHLITRTVG</sequence>
<dbReference type="AlphaFoldDB" id="A0A1S1JV10"/>
<dbReference type="RefSeq" id="WP_019346168.1">
    <property type="nucleotide sequence ID" value="NZ_MLHV01000029.1"/>
</dbReference>
<proteinExistence type="predicted"/>
<protein>
    <submittedName>
        <fullName evidence="1">Uncharacterized protein</fullName>
    </submittedName>
</protein>